<accession>A0ABV7X9I1</accession>
<sequence>MSDVDLTLLDQALDRLREANALLEQTDAGVATLHLDACIAALESRLRRADGTHPLHVMAS</sequence>
<proteinExistence type="predicted"/>
<evidence type="ECO:0000313" key="2">
    <source>
        <dbReference type="Proteomes" id="UP001595615"/>
    </source>
</evidence>
<gene>
    <name evidence="1" type="ORF">ACFOMD_01870</name>
</gene>
<evidence type="ECO:0000313" key="1">
    <source>
        <dbReference type="EMBL" id="MFC3711299.1"/>
    </source>
</evidence>
<organism evidence="1 2">
    <name type="scientific">Sphingoaurantiacus capsulatus</name>
    <dbReference type="NCBI Taxonomy" id="1771310"/>
    <lineage>
        <taxon>Bacteria</taxon>
        <taxon>Pseudomonadati</taxon>
        <taxon>Pseudomonadota</taxon>
        <taxon>Alphaproteobacteria</taxon>
        <taxon>Sphingomonadales</taxon>
        <taxon>Sphingosinicellaceae</taxon>
        <taxon>Sphingoaurantiacus</taxon>
    </lineage>
</organism>
<comment type="caution">
    <text evidence="1">The sequence shown here is derived from an EMBL/GenBank/DDBJ whole genome shotgun (WGS) entry which is preliminary data.</text>
</comment>
<keyword evidence="2" id="KW-1185">Reference proteome</keyword>
<protein>
    <submittedName>
        <fullName evidence="1">Uncharacterized protein</fullName>
    </submittedName>
</protein>
<dbReference type="EMBL" id="JBHRXV010000001">
    <property type="protein sequence ID" value="MFC3711299.1"/>
    <property type="molecule type" value="Genomic_DNA"/>
</dbReference>
<dbReference type="Proteomes" id="UP001595615">
    <property type="component" value="Unassembled WGS sequence"/>
</dbReference>
<name>A0ABV7X9I1_9SPHN</name>
<reference evidence="2" key="1">
    <citation type="journal article" date="2019" name="Int. J. Syst. Evol. Microbiol.">
        <title>The Global Catalogue of Microorganisms (GCM) 10K type strain sequencing project: providing services to taxonomists for standard genome sequencing and annotation.</title>
        <authorList>
            <consortium name="The Broad Institute Genomics Platform"/>
            <consortium name="The Broad Institute Genome Sequencing Center for Infectious Disease"/>
            <person name="Wu L."/>
            <person name="Ma J."/>
        </authorList>
    </citation>
    <scope>NUCLEOTIDE SEQUENCE [LARGE SCALE GENOMIC DNA]</scope>
    <source>
        <strain evidence="2">KCTC 42644</strain>
    </source>
</reference>
<dbReference type="RefSeq" id="WP_380855937.1">
    <property type="nucleotide sequence ID" value="NZ_JBHRXV010000001.1"/>
</dbReference>